<proteinExistence type="predicted"/>
<dbReference type="EMBL" id="HBIX01025642">
    <property type="protein sequence ID" value="CAE0724837.1"/>
    <property type="molecule type" value="Transcribed_RNA"/>
</dbReference>
<gene>
    <name evidence="2" type="ORF">PAUS00366_LOCUS17594</name>
</gene>
<feature type="region of interest" description="Disordered" evidence="1">
    <location>
        <begin position="51"/>
        <end position="95"/>
    </location>
</feature>
<dbReference type="AlphaFoldDB" id="A0A7S4EN77"/>
<name>A0A7S4EN77_9STRA</name>
<evidence type="ECO:0000313" key="2">
    <source>
        <dbReference type="EMBL" id="CAE0724837.1"/>
    </source>
</evidence>
<organism evidence="2">
    <name type="scientific">Pseudo-nitzschia australis</name>
    <dbReference type="NCBI Taxonomy" id="44445"/>
    <lineage>
        <taxon>Eukaryota</taxon>
        <taxon>Sar</taxon>
        <taxon>Stramenopiles</taxon>
        <taxon>Ochrophyta</taxon>
        <taxon>Bacillariophyta</taxon>
        <taxon>Bacillariophyceae</taxon>
        <taxon>Bacillariophycidae</taxon>
        <taxon>Bacillariales</taxon>
        <taxon>Bacillariaceae</taxon>
        <taxon>Pseudo-nitzschia</taxon>
    </lineage>
</organism>
<feature type="region of interest" description="Disordered" evidence="1">
    <location>
        <begin position="201"/>
        <end position="248"/>
    </location>
</feature>
<protein>
    <submittedName>
        <fullName evidence="2">Uncharacterized protein</fullName>
    </submittedName>
</protein>
<sequence length="248" mass="26198">MGMHTTMNATKRRTTLTVLYTFLVVLSAAPLASSLQPRISFFASSPRLPEGSVVAQRENARRSASPAKKPTQPHCDAQTELAASASTDGASSSSGRRKFLANAAGVAWMAMAADGALPVPAQAATTTESTSTSSSTNGITATKKSNYNYDLGSSDCQAACARNCELQNKKLNNNNDTLGNGTGRNCLDACVRSGQRYCHQMTSTSNSPSDSKASTSRYLTTTQEPAIRSSKPIPGLKYNSNRGGAWRD</sequence>
<evidence type="ECO:0000256" key="1">
    <source>
        <dbReference type="SAM" id="MobiDB-lite"/>
    </source>
</evidence>
<feature type="compositionally biased region" description="Low complexity" evidence="1">
    <location>
        <begin position="82"/>
        <end position="94"/>
    </location>
</feature>
<accession>A0A7S4EN77</accession>
<reference evidence="2" key="1">
    <citation type="submission" date="2021-01" db="EMBL/GenBank/DDBJ databases">
        <authorList>
            <person name="Corre E."/>
            <person name="Pelletier E."/>
            <person name="Niang G."/>
            <person name="Scheremetjew M."/>
            <person name="Finn R."/>
            <person name="Kale V."/>
            <person name="Holt S."/>
            <person name="Cochrane G."/>
            <person name="Meng A."/>
            <person name="Brown T."/>
            <person name="Cohen L."/>
        </authorList>
    </citation>
    <scope>NUCLEOTIDE SEQUENCE</scope>
    <source>
        <strain evidence="2">10249 10 AB</strain>
    </source>
</reference>
<feature type="compositionally biased region" description="Polar residues" evidence="1">
    <location>
        <begin position="201"/>
        <end position="224"/>
    </location>
</feature>